<dbReference type="SUPFAM" id="SSF51679">
    <property type="entry name" value="Bacterial luciferase-like"/>
    <property type="match status" value="1"/>
</dbReference>
<dbReference type="RefSeq" id="WP_207857251.1">
    <property type="nucleotide sequence ID" value="NZ_JAFREP010000003.1"/>
</dbReference>
<dbReference type="InterPro" id="IPR011251">
    <property type="entry name" value="Luciferase-like_dom"/>
</dbReference>
<name>A0A8J7QFZ4_9BACT</name>
<comment type="caution">
    <text evidence="2">The sequence shown here is derived from an EMBL/GenBank/DDBJ whole genome shotgun (WGS) entry which is preliminary data.</text>
</comment>
<dbReference type="InterPro" id="IPR036661">
    <property type="entry name" value="Luciferase-like_sf"/>
</dbReference>
<dbReference type="PANTHER" id="PTHR30137">
    <property type="entry name" value="LUCIFERASE-LIKE MONOOXYGENASE"/>
    <property type="match status" value="1"/>
</dbReference>
<dbReference type="EMBL" id="JAFREP010000003">
    <property type="protein sequence ID" value="MBO1317800.1"/>
    <property type="molecule type" value="Genomic_DNA"/>
</dbReference>
<evidence type="ECO:0000259" key="1">
    <source>
        <dbReference type="Pfam" id="PF00296"/>
    </source>
</evidence>
<dbReference type="InterPro" id="IPR024011">
    <property type="entry name" value="Biosynth_lucif-like_mOase_dom"/>
</dbReference>
<dbReference type="GO" id="GO:0016705">
    <property type="term" value="F:oxidoreductase activity, acting on paired donors, with incorporation or reduction of molecular oxygen"/>
    <property type="evidence" value="ECO:0007669"/>
    <property type="project" value="InterPro"/>
</dbReference>
<dbReference type="PANTHER" id="PTHR30137:SF6">
    <property type="entry name" value="LUCIFERASE-LIKE MONOOXYGENASE"/>
    <property type="match status" value="1"/>
</dbReference>
<reference evidence="2" key="1">
    <citation type="submission" date="2021-03" db="EMBL/GenBank/DDBJ databases">
        <authorList>
            <person name="Wang G."/>
        </authorList>
    </citation>
    <scope>NUCLEOTIDE SEQUENCE</scope>
    <source>
        <strain evidence="2">KCTC 12899</strain>
    </source>
</reference>
<sequence>MNQPVDRNQVNQRIADLLAFDRRPAPGPAQTAPKKRAPDMSLIFFSDSNQGLGHTYQLVFELTEFADRAGFAAVWLPERHFHPFGGIYPNPAVLAAALARTTEQIRFRSGSVVLPLHHPVEVVEAWSMVDHLSGGRVDLGFASGWNPNDFIISPETYGDLRKVWFERIGQVEKLWRGETMRFANGKGEATEVRVYPKPLQEQLNVWLAISKSEESFRFAGAKGYNVLTMLQGIDLDKLGEKIAIYREARAGAGFDPDGGCVTLMLHTLVHRDLDTVRAAVREPFFNYIKSALTGHMQTLDKADRPGESEVRKMVEYSYERYFKTGALFGGVDDVMPTIEKAVSVGVGEIACLMDFGPEHRVVMESLPYLQSLKEQVTSLSFDS</sequence>
<dbReference type="Proteomes" id="UP000664417">
    <property type="component" value="Unassembled WGS sequence"/>
</dbReference>
<feature type="domain" description="Luciferase-like" evidence="1">
    <location>
        <begin position="53"/>
        <end position="312"/>
    </location>
</feature>
<dbReference type="Pfam" id="PF00296">
    <property type="entry name" value="Bac_luciferase"/>
    <property type="match status" value="1"/>
</dbReference>
<organism evidence="2 3">
    <name type="scientific">Acanthopleuribacter pedis</name>
    <dbReference type="NCBI Taxonomy" id="442870"/>
    <lineage>
        <taxon>Bacteria</taxon>
        <taxon>Pseudomonadati</taxon>
        <taxon>Acidobacteriota</taxon>
        <taxon>Holophagae</taxon>
        <taxon>Acanthopleuribacterales</taxon>
        <taxon>Acanthopleuribacteraceae</taxon>
        <taxon>Acanthopleuribacter</taxon>
    </lineage>
</organism>
<gene>
    <name evidence="2" type="ORF">J3U88_04950</name>
</gene>
<accession>A0A8J7QFZ4</accession>
<evidence type="ECO:0000313" key="3">
    <source>
        <dbReference type="Proteomes" id="UP000664417"/>
    </source>
</evidence>
<dbReference type="InterPro" id="IPR050766">
    <property type="entry name" value="Bact_Lucif_Oxidored"/>
</dbReference>
<evidence type="ECO:0000313" key="2">
    <source>
        <dbReference type="EMBL" id="MBO1317800.1"/>
    </source>
</evidence>
<dbReference type="NCBIfam" id="TIGR04020">
    <property type="entry name" value="seco_metab_LLM"/>
    <property type="match status" value="1"/>
</dbReference>
<keyword evidence="3" id="KW-1185">Reference proteome</keyword>
<dbReference type="AlphaFoldDB" id="A0A8J7QFZ4"/>
<dbReference type="GO" id="GO:0005829">
    <property type="term" value="C:cytosol"/>
    <property type="evidence" value="ECO:0007669"/>
    <property type="project" value="TreeGrafter"/>
</dbReference>
<protein>
    <submittedName>
        <fullName evidence="2">LLM class flavin-dependent oxidoreductase</fullName>
    </submittedName>
</protein>
<proteinExistence type="predicted"/>
<dbReference type="Gene3D" id="3.20.20.30">
    <property type="entry name" value="Luciferase-like domain"/>
    <property type="match status" value="1"/>
</dbReference>